<protein>
    <recommendedName>
        <fullName evidence="4">DUF5362 domain-containing protein</fullName>
    </recommendedName>
</protein>
<feature type="transmembrane region" description="Helical" evidence="1">
    <location>
        <begin position="124"/>
        <end position="146"/>
    </location>
</feature>
<gene>
    <name evidence="2" type="ORF">KTO63_07685</name>
</gene>
<feature type="transmembrane region" description="Helical" evidence="1">
    <location>
        <begin position="65"/>
        <end position="87"/>
    </location>
</feature>
<dbReference type="RefSeq" id="WP_217790644.1">
    <property type="nucleotide sequence ID" value="NZ_JAHSPG010000003.1"/>
</dbReference>
<evidence type="ECO:0000313" key="2">
    <source>
        <dbReference type="EMBL" id="MBV4357019.1"/>
    </source>
</evidence>
<keyword evidence="1" id="KW-1133">Transmembrane helix</keyword>
<reference evidence="2" key="1">
    <citation type="submission" date="2021-06" db="EMBL/GenBank/DDBJ databases">
        <authorList>
            <person name="Huq M.A."/>
        </authorList>
    </citation>
    <scope>NUCLEOTIDE SEQUENCE</scope>
    <source>
        <strain evidence="2">MAH-26</strain>
    </source>
</reference>
<evidence type="ECO:0000313" key="3">
    <source>
        <dbReference type="Proteomes" id="UP000812270"/>
    </source>
</evidence>
<keyword evidence="1" id="KW-0812">Transmembrane</keyword>
<dbReference type="AlphaFoldDB" id="A0A9E2W3P5"/>
<proteinExistence type="predicted"/>
<name>A0A9E2W3P5_9BACT</name>
<evidence type="ECO:0008006" key="4">
    <source>
        <dbReference type="Google" id="ProtNLM"/>
    </source>
</evidence>
<keyword evidence="1" id="KW-0472">Membrane</keyword>
<organism evidence="2 3">
    <name type="scientific">Pinibacter aurantiacus</name>
    <dbReference type="NCBI Taxonomy" id="2851599"/>
    <lineage>
        <taxon>Bacteria</taxon>
        <taxon>Pseudomonadati</taxon>
        <taxon>Bacteroidota</taxon>
        <taxon>Chitinophagia</taxon>
        <taxon>Chitinophagales</taxon>
        <taxon>Chitinophagaceae</taxon>
        <taxon>Pinibacter</taxon>
    </lineage>
</organism>
<feature type="transmembrane region" description="Helical" evidence="1">
    <location>
        <begin position="32"/>
        <end position="53"/>
    </location>
</feature>
<accession>A0A9E2W3P5</accession>
<evidence type="ECO:0000256" key="1">
    <source>
        <dbReference type="SAM" id="Phobius"/>
    </source>
</evidence>
<keyword evidence="3" id="KW-1185">Reference proteome</keyword>
<sequence>MENTETSLLDVSLTIDTQSDRYLRETAKWNKFLAILCFIFGGLIILGGLYSAFSASFTGRNSSMAYALGGGVVVFLYISILATLTILPNIYRFRFASQVLQALDTNDQVLLTSSFGNLKTFFRFYSIIIIVLIAFYVFAIFAIFAFR</sequence>
<dbReference type="Proteomes" id="UP000812270">
    <property type="component" value="Unassembled WGS sequence"/>
</dbReference>
<comment type="caution">
    <text evidence="2">The sequence shown here is derived from an EMBL/GenBank/DDBJ whole genome shotgun (WGS) entry which is preliminary data.</text>
</comment>
<dbReference type="EMBL" id="JAHSPG010000003">
    <property type="protein sequence ID" value="MBV4357019.1"/>
    <property type="molecule type" value="Genomic_DNA"/>
</dbReference>